<dbReference type="EMBL" id="JADGMS010000003">
    <property type="protein sequence ID" value="KAF9685161.1"/>
    <property type="molecule type" value="Genomic_DNA"/>
</dbReference>
<dbReference type="Proteomes" id="UP000657918">
    <property type="component" value="Unassembled WGS sequence"/>
</dbReference>
<keyword evidence="6" id="KW-1185">Reference proteome</keyword>
<dbReference type="PROSITE" id="PS50294">
    <property type="entry name" value="WD_REPEATS_REGION"/>
    <property type="match status" value="1"/>
</dbReference>
<feature type="repeat" description="WD" evidence="3">
    <location>
        <begin position="285"/>
        <end position="320"/>
    </location>
</feature>
<evidence type="ECO:0000256" key="3">
    <source>
        <dbReference type="PROSITE-ProRule" id="PRU00221"/>
    </source>
</evidence>
<dbReference type="PANTHER" id="PTHR22850">
    <property type="entry name" value="WD40 REPEAT FAMILY"/>
    <property type="match status" value="1"/>
</dbReference>
<protein>
    <submittedName>
        <fullName evidence="5">Uncharacterized protein</fullName>
    </submittedName>
</protein>
<dbReference type="InterPro" id="IPR036322">
    <property type="entry name" value="WD40_repeat_dom_sf"/>
</dbReference>
<dbReference type="InterPro" id="IPR001680">
    <property type="entry name" value="WD40_rpt"/>
</dbReference>
<dbReference type="InterPro" id="IPR015943">
    <property type="entry name" value="WD40/YVTN_repeat-like_dom_sf"/>
</dbReference>
<dbReference type="InterPro" id="IPR050459">
    <property type="entry name" value="WD_repeat_RBAP46/RBAP48/MSI1"/>
</dbReference>
<dbReference type="SUPFAM" id="SSF50978">
    <property type="entry name" value="WD40 repeat-like"/>
    <property type="match status" value="1"/>
</dbReference>
<proteinExistence type="predicted"/>
<evidence type="ECO:0000256" key="1">
    <source>
        <dbReference type="ARBA" id="ARBA00022574"/>
    </source>
</evidence>
<evidence type="ECO:0000313" key="5">
    <source>
        <dbReference type="EMBL" id="KAF9685161.1"/>
    </source>
</evidence>
<feature type="repeat" description="WD" evidence="3">
    <location>
        <begin position="236"/>
        <end position="269"/>
    </location>
</feature>
<reference evidence="5 6" key="1">
    <citation type="submission" date="2020-10" db="EMBL/GenBank/DDBJ databases">
        <title>Plant Genome Project.</title>
        <authorList>
            <person name="Zhang R.-G."/>
        </authorList>
    </citation>
    <scope>NUCLEOTIDE SEQUENCE [LARGE SCALE GENOMIC DNA]</scope>
    <source>
        <strain evidence="5">FAFU-HL-1</strain>
        <tissue evidence="5">Leaf</tissue>
    </source>
</reference>
<dbReference type="AlphaFoldDB" id="A0A835N369"/>
<name>A0A835N369_9ROSI</name>
<comment type="caution">
    <text evidence="5">The sequence shown here is derived from an EMBL/GenBank/DDBJ whole genome shotgun (WGS) entry which is preliminary data.</text>
</comment>
<evidence type="ECO:0000256" key="2">
    <source>
        <dbReference type="ARBA" id="ARBA00022737"/>
    </source>
</evidence>
<evidence type="ECO:0000256" key="4">
    <source>
        <dbReference type="SAM" id="MobiDB-lite"/>
    </source>
</evidence>
<evidence type="ECO:0000313" key="6">
    <source>
        <dbReference type="Proteomes" id="UP000657918"/>
    </source>
</evidence>
<dbReference type="Gene3D" id="2.130.10.10">
    <property type="entry name" value="YVTN repeat-like/Quinoprotein amine dehydrogenase"/>
    <property type="match status" value="2"/>
</dbReference>
<keyword evidence="1 3" id="KW-0853">WD repeat</keyword>
<dbReference type="PROSITE" id="PS50082">
    <property type="entry name" value="WD_REPEATS_2"/>
    <property type="match status" value="3"/>
</dbReference>
<feature type="repeat" description="WD" evidence="3">
    <location>
        <begin position="191"/>
        <end position="233"/>
    </location>
</feature>
<dbReference type="SMART" id="SM00320">
    <property type="entry name" value="WD40"/>
    <property type="match status" value="5"/>
</dbReference>
<feature type="region of interest" description="Disordered" evidence="4">
    <location>
        <begin position="153"/>
        <end position="191"/>
    </location>
</feature>
<sequence length="499" mass="54120">MLGIIFGIMTDGSVPNTLVIANCEVVKPRVAAAEHISQFNEEARSPFVKKYKTIIHPGEVNRIRELPQNTNIVATHTDSPDVLIWDVESQPNRHAVLGATESCPDLILTGHKDNAEFALAMCPTEPFVLSGGKDKSVILWSIQDHISTLAAGPGLSKSPGSGGFTNKSASKAGGGNDKRAKSPSIGPRDVYQGHADTVEDVQFCPSSSQEFCSVGDDSCLVLWDARAGRTPVVKVEKAHNADLHCVDWNPHDVNLILTGSADNSVHLFDRRNLNPGGGGAPVHKFEGHSAAVLCVQWSPDKSSVFGTSAEDGILNIWDYEKEMICEMAWHGVFSANELQNDVVPFMGLVTVNGLGCYDNNDGGTIRIVQSDFSVKLLRMRLVCFQPDAPSKTGLGTCMFLTKLVVYQIGKKQGSTGLKVPTAPPGLFFRHAGHRDKVVDFHWNASDPWTVVSVSDDDESTGGGGTLQIWRMIDLIHRAEEDVLAELENFKSHILACERS</sequence>
<gene>
    <name evidence="5" type="ORF">SADUNF_Sadunf03G0025600</name>
</gene>
<dbReference type="OrthoDB" id="427795at2759"/>
<dbReference type="Pfam" id="PF00400">
    <property type="entry name" value="WD40"/>
    <property type="match status" value="4"/>
</dbReference>
<organism evidence="5 6">
    <name type="scientific">Salix dunnii</name>
    <dbReference type="NCBI Taxonomy" id="1413687"/>
    <lineage>
        <taxon>Eukaryota</taxon>
        <taxon>Viridiplantae</taxon>
        <taxon>Streptophyta</taxon>
        <taxon>Embryophyta</taxon>
        <taxon>Tracheophyta</taxon>
        <taxon>Spermatophyta</taxon>
        <taxon>Magnoliopsida</taxon>
        <taxon>eudicotyledons</taxon>
        <taxon>Gunneridae</taxon>
        <taxon>Pentapetalae</taxon>
        <taxon>rosids</taxon>
        <taxon>fabids</taxon>
        <taxon>Malpighiales</taxon>
        <taxon>Salicaceae</taxon>
        <taxon>Saliceae</taxon>
        <taxon>Salix</taxon>
    </lineage>
</organism>
<accession>A0A835N369</accession>
<keyword evidence="2" id="KW-0677">Repeat</keyword>